<feature type="transmembrane region" description="Helical" evidence="10">
    <location>
        <begin position="697"/>
        <end position="714"/>
    </location>
</feature>
<proteinExistence type="inferred from homology"/>
<dbReference type="InterPro" id="IPR003439">
    <property type="entry name" value="ABC_transporter-like_ATP-bd"/>
</dbReference>
<dbReference type="PROSITE" id="PS50893">
    <property type="entry name" value="ABC_TRANSPORTER_2"/>
    <property type="match status" value="2"/>
</dbReference>
<dbReference type="InterPro" id="IPR017871">
    <property type="entry name" value="ABC_transporter-like_CS"/>
</dbReference>
<dbReference type="GO" id="GO:0140359">
    <property type="term" value="F:ABC-type transporter activity"/>
    <property type="evidence" value="ECO:0007669"/>
    <property type="project" value="InterPro"/>
</dbReference>
<dbReference type="SMART" id="SM00382">
    <property type="entry name" value="AAA"/>
    <property type="match status" value="2"/>
</dbReference>
<evidence type="ECO:0000256" key="9">
    <source>
        <dbReference type="ARBA" id="ARBA00061644"/>
    </source>
</evidence>
<dbReference type="PANTHER" id="PTHR24221">
    <property type="entry name" value="ATP-BINDING CASSETTE SUB-FAMILY B"/>
    <property type="match status" value="1"/>
</dbReference>
<dbReference type="AlphaFoldDB" id="A0A4R2K738"/>
<dbReference type="GO" id="GO:0016887">
    <property type="term" value="F:ATP hydrolysis activity"/>
    <property type="evidence" value="ECO:0007669"/>
    <property type="project" value="InterPro"/>
</dbReference>
<feature type="transmembrane region" description="Helical" evidence="10">
    <location>
        <begin position="916"/>
        <end position="941"/>
    </location>
</feature>
<evidence type="ECO:0000256" key="4">
    <source>
        <dbReference type="ARBA" id="ARBA00022692"/>
    </source>
</evidence>
<comment type="similarity">
    <text evidence="9">Belongs to the ABC transporter superfamily. Lipid exporter (TC 3.A.1.106) family.</text>
</comment>
<dbReference type="InterPro" id="IPR003593">
    <property type="entry name" value="AAA+_ATPase"/>
</dbReference>
<evidence type="ECO:0000256" key="5">
    <source>
        <dbReference type="ARBA" id="ARBA00022741"/>
    </source>
</evidence>
<dbReference type="InterPro" id="IPR027417">
    <property type="entry name" value="P-loop_NTPase"/>
</dbReference>
<keyword evidence="6 13" id="KW-0067">ATP-binding</keyword>
<dbReference type="GO" id="GO:0034040">
    <property type="term" value="F:ATPase-coupled lipid transmembrane transporter activity"/>
    <property type="evidence" value="ECO:0007669"/>
    <property type="project" value="TreeGrafter"/>
</dbReference>
<dbReference type="InterPro" id="IPR036640">
    <property type="entry name" value="ABC1_TM_sf"/>
</dbReference>
<evidence type="ECO:0000256" key="2">
    <source>
        <dbReference type="ARBA" id="ARBA00022448"/>
    </source>
</evidence>
<name>A0A4R2K738_9PSEU</name>
<sequence length="1232" mass="131743">MLLSVLASVVGVGFQAVGPLLVKVAVDDAVGGRTNGLVGLVVVLVTLELLTFGSAFLRRYLGGRLAIDVQHDLRQRVFRSVQRLDGARQDALRTGQVVSRSITDLQLVQGLLSMVPLAIGTVVFAVVAVAAMLWLSPLLTLVAFVVVPVVVYVAMRTRKRVFPATWSAQQRAADLAQHVEETVTGVRVVKGFGQETAEVTRLEKAARKLFAERMRAARLVARPSATLVAMPAVGQVGVLALGGWMALHGQVTLGTFLAFTSYVANLVGPARLLSSLMVSAQLARAGVERVYDLIDSQPEVTDPADPEPVPVGPLKVDLDGVRFGYTRSEPVLDGVSITVAPGETLALVGTAGSGKSTVSMLLPRFYDVHEGAIRIGGVDVRNLRLNDLRQAVGVVFEEAFLFSDTVRANIAYGRPEARDDEVFAAAKAAQAHDFIMNLADGYDTVVGERGLTLSGGQRQRVALARALLTDPRVLVLDDATSAVDTATESAIHETLRDITESRTTILIAHRRSSLGLADRIAVLDSGKVVDIGTHQELTERCELYRNLLAGPGEAIEDTHRCAEQDLAEGGVTEALWPQDAQDHEDPVARVRVASVSVGRRGGGGGIGGAIGGLPPTPELLEQVEALPPANERPDLANEDPREPDPRFSLGRLLRPVRRGLALIGLFMIADAVASMALPSLVRYGIDNGVNTGTTTGLWVVAGLGLVIVAADWLITSNSAVLTARLGERLLFLLRVRSYAQLQRLGLDYYEREMAGRIMTRMTTDVDALSTFLQTGLMTAVTSLLTVVAVTVALVVTDSALALVALAVLPIVIVSTVIFQRVSSVAYAEARERVSAVNADMQENVSGLRVAQAYTREDRSAEAFAQRSDAYRRSRARAQRYIATYFPFVDMLSGFARAAVLVVGAHRVAENTLSPGVLLAFLLYLGLFFAPVQQLSGVFDGYQQARVGLRRIGELLRTPTSVPPAEHPVAVPAKLRGEVELRDVSFHYPGVDEPALDRVTLRVRPGETVALVGATGAGKSTLVKLVARYYDVSDGEVRVDGVDIRRYDLSGFHQRLGVVPQEAHLFTGDVARNVAYGRPDASQAEIEDAARSVGALTMVAGLPDGFRQQVGERGQGLSAGQRQLVALARAELVRPDILLLDEATAALDPATESAVLVASEQVARSRTTFVVAHRLATAARADRIVVLSGGRIVEEGSHEELLAADGQYARLWSYGTVADAPDDDLARSGADGS</sequence>
<feature type="transmembrane region" description="Helical" evidence="10">
    <location>
        <begin position="253"/>
        <end position="274"/>
    </location>
</feature>
<feature type="transmembrane region" description="Helical" evidence="10">
    <location>
        <begin position="881"/>
        <end position="904"/>
    </location>
</feature>
<dbReference type="Gene3D" id="3.40.50.300">
    <property type="entry name" value="P-loop containing nucleotide triphosphate hydrolases"/>
    <property type="match status" value="2"/>
</dbReference>
<dbReference type="GO" id="GO:0005524">
    <property type="term" value="F:ATP binding"/>
    <property type="evidence" value="ECO:0007669"/>
    <property type="project" value="UniProtKB-KW"/>
</dbReference>
<comment type="caution">
    <text evidence="13">The sequence shown here is derived from an EMBL/GenBank/DDBJ whole genome shotgun (WGS) entry which is preliminary data.</text>
</comment>
<evidence type="ECO:0000259" key="11">
    <source>
        <dbReference type="PROSITE" id="PS50893"/>
    </source>
</evidence>
<keyword evidence="14" id="KW-1185">Reference proteome</keyword>
<feature type="domain" description="ABC transporter" evidence="11">
    <location>
        <begin position="316"/>
        <end position="550"/>
    </location>
</feature>
<dbReference type="FunFam" id="3.40.50.300:FF:000299">
    <property type="entry name" value="ABC transporter ATP-binding protein/permease"/>
    <property type="match status" value="2"/>
</dbReference>
<dbReference type="PROSITE" id="PS50929">
    <property type="entry name" value="ABC_TM1F"/>
    <property type="match status" value="2"/>
</dbReference>
<dbReference type="SUPFAM" id="SSF52540">
    <property type="entry name" value="P-loop containing nucleoside triphosphate hydrolases"/>
    <property type="match status" value="2"/>
</dbReference>
<dbReference type="InterPro" id="IPR011527">
    <property type="entry name" value="ABC1_TM_dom"/>
</dbReference>
<dbReference type="PROSITE" id="PS00211">
    <property type="entry name" value="ABC_TRANSPORTER_1"/>
    <property type="match status" value="1"/>
</dbReference>
<feature type="domain" description="ABC transmembrane type-1" evidence="12">
    <location>
        <begin position="2"/>
        <end position="282"/>
    </location>
</feature>
<gene>
    <name evidence="13" type="ORF">EV192_1011551</name>
</gene>
<keyword evidence="8 10" id="KW-0472">Membrane</keyword>
<evidence type="ECO:0000313" key="13">
    <source>
        <dbReference type="EMBL" id="TCO65759.1"/>
    </source>
</evidence>
<dbReference type="SUPFAM" id="SSF90123">
    <property type="entry name" value="ABC transporter transmembrane region"/>
    <property type="match status" value="2"/>
</dbReference>
<evidence type="ECO:0000259" key="12">
    <source>
        <dbReference type="PROSITE" id="PS50929"/>
    </source>
</evidence>
<feature type="domain" description="ABC transporter" evidence="11">
    <location>
        <begin position="978"/>
        <end position="1213"/>
    </location>
</feature>
<dbReference type="Proteomes" id="UP000295680">
    <property type="component" value="Unassembled WGS sequence"/>
</dbReference>
<dbReference type="CDD" id="cd18546">
    <property type="entry name" value="ABC_6TM_Rv0194_D2_like"/>
    <property type="match status" value="1"/>
</dbReference>
<feature type="transmembrane region" description="Helical" evidence="10">
    <location>
        <begin position="659"/>
        <end position="677"/>
    </location>
</feature>
<evidence type="ECO:0000256" key="1">
    <source>
        <dbReference type="ARBA" id="ARBA00004651"/>
    </source>
</evidence>
<dbReference type="EMBL" id="SLWS01000001">
    <property type="protein sequence ID" value="TCO65759.1"/>
    <property type="molecule type" value="Genomic_DNA"/>
</dbReference>
<feature type="domain" description="ABC transmembrane type-1" evidence="12">
    <location>
        <begin position="661"/>
        <end position="943"/>
    </location>
</feature>
<evidence type="ECO:0000256" key="7">
    <source>
        <dbReference type="ARBA" id="ARBA00022989"/>
    </source>
</evidence>
<evidence type="ECO:0000256" key="10">
    <source>
        <dbReference type="SAM" id="Phobius"/>
    </source>
</evidence>
<dbReference type="Gene3D" id="1.20.1560.10">
    <property type="entry name" value="ABC transporter type 1, transmembrane domain"/>
    <property type="match status" value="2"/>
</dbReference>
<keyword evidence="7 10" id="KW-1133">Transmembrane helix</keyword>
<keyword evidence="5" id="KW-0547">Nucleotide-binding</keyword>
<organism evidence="13 14">
    <name type="scientific">Actinocrispum wychmicini</name>
    <dbReference type="NCBI Taxonomy" id="1213861"/>
    <lineage>
        <taxon>Bacteria</taxon>
        <taxon>Bacillati</taxon>
        <taxon>Actinomycetota</taxon>
        <taxon>Actinomycetes</taxon>
        <taxon>Pseudonocardiales</taxon>
        <taxon>Pseudonocardiaceae</taxon>
        <taxon>Actinocrispum</taxon>
    </lineage>
</organism>
<evidence type="ECO:0000256" key="8">
    <source>
        <dbReference type="ARBA" id="ARBA00023136"/>
    </source>
</evidence>
<evidence type="ECO:0000313" key="14">
    <source>
        <dbReference type="Proteomes" id="UP000295680"/>
    </source>
</evidence>
<feature type="transmembrane region" description="Helical" evidence="10">
    <location>
        <begin position="39"/>
        <end position="57"/>
    </location>
</feature>
<feature type="transmembrane region" description="Helical" evidence="10">
    <location>
        <begin position="110"/>
        <end position="132"/>
    </location>
</feature>
<reference evidence="13 14" key="1">
    <citation type="submission" date="2019-03" db="EMBL/GenBank/DDBJ databases">
        <title>Genomic Encyclopedia of Type Strains, Phase IV (KMG-IV): sequencing the most valuable type-strain genomes for metagenomic binning, comparative biology and taxonomic classification.</title>
        <authorList>
            <person name="Goeker M."/>
        </authorList>
    </citation>
    <scope>NUCLEOTIDE SEQUENCE [LARGE SCALE GENOMIC DNA]</scope>
    <source>
        <strain evidence="13 14">DSM 45934</strain>
    </source>
</reference>
<dbReference type="Pfam" id="PF00664">
    <property type="entry name" value="ABC_membrane"/>
    <property type="match status" value="2"/>
</dbReference>
<protein>
    <submittedName>
        <fullName evidence="13">ATP-binding cassette subfamily B protein</fullName>
    </submittedName>
</protein>
<feature type="transmembrane region" description="Helical" evidence="10">
    <location>
        <begin position="799"/>
        <end position="818"/>
    </location>
</feature>
<evidence type="ECO:0000256" key="3">
    <source>
        <dbReference type="ARBA" id="ARBA00022475"/>
    </source>
</evidence>
<keyword evidence="4 10" id="KW-0812">Transmembrane</keyword>
<evidence type="ECO:0000256" key="6">
    <source>
        <dbReference type="ARBA" id="ARBA00022840"/>
    </source>
</evidence>
<keyword evidence="2" id="KW-0813">Transport</keyword>
<dbReference type="InterPro" id="IPR039421">
    <property type="entry name" value="Type_1_exporter"/>
</dbReference>
<feature type="transmembrane region" description="Helical" evidence="10">
    <location>
        <begin position="224"/>
        <end position="247"/>
    </location>
</feature>
<keyword evidence="3" id="KW-1003">Cell membrane</keyword>
<feature type="transmembrane region" description="Helical" evidence="10">
    <location>
        <begin position="138"/>
        <end position="155"/>
    </location>
</feature>
<feature type="transmembrane region" description="Helical" evidence="10">
    <location>
        <begin position="770"/>
        <end position="793"/>
    </location>
</feature>
<dbReference type="CDD" id="cd18543">
    <property type="entry name" value="ABC_6TM_Rv0194_D1_like"/>
    <property type="match status" value="1"/>
</dbReference>
<dbReference type="Pfam" id="PF00005">
    <property type="entry name" value="ABC_tran"/>
    <property type="match status" value="2"/>
</dbReference>
<dbReference type="PANTHER" id="PTHR24221:SF654">
    <property type="entry name" value="ATP-BINDING CASSETTE SUB-FAMILY B MEMBER 6"/>
    <property type="match status" value="1"/>
</dbReference>
<accession>A0A4R2K738</accession>
<comment type="subcellular location">
    <subcellularLocation>
        <location evidence="1">Cell membrane</location>
        <topology evidence="1">Multi-pass membrane protein</topology>
    </subcellularLocation>
</comment>
<dbReference type="GO" id="GO:0005886">
    <property type="term" value="C:plasma membrane"/>
    <property type="evidence" value="ECO:0007669"/>
    <property type="project" value="UniProtKB-SubCell"/>
</dbReference>